<dbReference type="RefSeq" id="WP_103683446.1">
    <property type="nucleotide sequence ID" value="NZ_PQGG01000012.1"/>
</dbReference>
<proteinExistence type="inferred from homology"/>
<name>A0A2S4HI73_9GAMM</name>
<dbReference type="SUPFAM" id="SSF53686">
    <property type="entry name" value="Tryptophan synthase beta subunit-like PLP-dependent enzymes"/>
    <property type="match status" value="1"/>
</dbReference>
<evidence type="ECO:0000256" key="1">
    <source>
        <dbReference type="ARBA" id="ARBA00001933"/>
    </source>
</evidence>
<dbReference type="PIRSF" id="PIRSF006278">
    <property type="entry name" value="ACCD_DCysDesulf"/>
    <property type="match status" value="1"/>
</dbReference>
<organism evidence="7 8">
    <name type="scientific">Zhongshania marina</name>
    <dbReference type="NCBI Taxonomy" id="2304603"/>
    <lineage>
        <taxon>Bacteria</taxon>
        <taxon>Pseudomonadati</taxon>
        <taxon>Pseudomonadota</taxon>
        <taxon>Gammaproteobacteria</taxon>
        <taxon>Cellvibrionales</taxon>
        <taxon>Spongiibacteraceae</taxon>
        <taxon>Zhongshania</taxon>
    </lineage>
</organism>
<dbReference type="InterPro" id="IPR036052">
    <property type="entry name" value="TrpB-like_PALP_sf"/>
</dbReference>
<evidence type="ECO:0000256" key="3">
    <source>
        <dbReference type="ARBA" id="ARBA00022898"/>
    </source>
</evidence>
<dbReference type="NCBIfam" id="TIGR01275">
    <property type="entry name" value="ACC_deam_rel"/>
    <property type="match status" value="1"/>
</dbReference>
<dbReference type="PANTHER" id="PTHR43780">
    <property type="entry name" value="1-AMINOCYCLOPROPANE-1-CARBOXYLATE DEAMINASE-RELATED"/>
    <property type="match status" value="1"/>
</dbReference>
<dbReference type="EMBL" id="PQGG01000012">
    <property type="protein sequence ID" value="POP53686.1"/>
    <property type="molecule type" value="Genomic_DNA"/>
</dbReference>
<protein>
    <submittedName>
        <fullName evidence="7">D-cysteine desulfhydrase family protein</fullName>
    </submittedName>
</protein>
<dbReference type="Proteomes" id="UP000237222">
    <property type="component" value="Unassembled WGS sequence"/>
</dbReference>
<dbReference type="PANTHER" id="PTHR43780:SF2">
    <property type="entry name" value="1-AMINOCYCLOPROPANE-1-CARBOXYLATE DEAMINASE-RELATED"/>
    <property type="match status" value="1"/>
</dbReference>
<reference evidence="7 8" key="1">
    <citation type="submission" date="2018-01" db="EMBL/GenBank/DDBJ databases">
        <authorList>
            <person name="Yu X.-D."/>
        </authorList>
    </citation>
    <scope>NUCLEOTIDE SEQUENCE [LARGE SCALE GENOMIC DNA]</scope>
    <source>
        <strain evidence="7 8">ZX-21</strain>
    </source>
</reference>
<dbReference type="AlphaFoldDB" id="A0A2S4HI73"/>
<feature type="modified residue" description="N6-(pyridoxal phosphate)lysine" evidence="5">
    <location>
        <position position="63"/>
    </location>
</feature>
<dbReference type="GO" id="GO:0019148">
    <property type="term" value="F:D-cysteine desulfhydrase activity"/>
    <property type="evidence" value="ECO:0007669"/>
    <property type="project" value="TreeGrafter"/>
</dbReference>
<evidence type="ECO:0000256" key="5">
    <source>
        <dbReference type="PIRSR" id="PIRSR006278-2"/>
    </source>
</evidence>
<dbReference type="Pfam" id="PF00291">
    <property type="entry name" value="PALP"/>
    <property type="match status" value="1"/>
</dbReference>
<comment type="similarity">
    <text evidence="2">Belongs to the ACC deaminase/D-cysteine desulfhydrase family.</text>
</comment>
<evidence type="ECO:0000256" key="4">
    <source>
        <dbReference type="PIRSR" id="PIRSR006278-1"/>
    </source>
</evidence>
<dbReference type="InterPro" id="IPR027278">
    <property type="entry name" value="ACCD_DCysDesulf"/>
</dbReference>
<sequence length="344" mass="37094">MPDTLNNAIPPVSGVTGTTVPRLKLAQLPTPLQPLDRLSSQLGGPRIWVKRDDLTGSVLSGNKVRKLEFNLAQALAEGCDTIISCGGIQSNHCRATALLCAQLGLKCHLVLRGSEPDVADGNLLLDRLAGAEISFYAAAKYQRELENILHSLQAQYHQQARKAFIIPTGASDAIGVWGYVEACAELKQDFAEHDISPRHIICATGSGGTQAGLSAGVLRHGVDAQVWGVNVCDDEAWFLNKVNCDLSDWEQRYQTGINLDSISVKVIDGYVGAGYAQAGPEIFNCMADLARLEGVVLDPVYTGKAFFGMLDQYNKGLFGDAGDIVFVHTGGVFGVFPQREQFKF</sequence>
<dbReference type="OrthoDB" id="9801249at2"/>
<comment type="caution">
    <text evidence="7">The sequence shown here is derived from an EMBL/GenBank/DDBJ whole genome shotgun (WGS) entry which is preliminary data.</text>
</comment>
<feature type="active site" description="Nucleophile" evidence="4">
    <location>
        <position position="90"/>
    </location>
</feature>
<dbReference type="InterPro" id="IPR005966">
    <property type="entry name" value="D-Cys_desShydrase"/>
</dbReference>
<dbReference type="Gene3D" id="3.40.50.1100">
    <property type="match status" value="2"/>
</dbReference>
<gene>
    <name evidence="7" type="ORF">C0068_05285</name>
</gene>
<dbReference type="InterPro" id="IPR001926">
    <property type="entry name" value="TrpB-like_PALP"/>
</dbReference>
<feature type="domain" description="Tryptophan synthase beta chain-like PALP" evidence="6">
    <location>
        <begin position="25"/>
        <end position="330"/>
    </location>
</feature>
<accession>A0A2S4HI73</accession>
<evidence type="ECO:0000313" key="7">
    <source>
        <dbReference type="EMBL" id="POP53686.1"/>
    </source>
</evidence>
<evidence type="ECO:0000313" key="8">
    <source>
        <dbReference type="Proteomes" id="UP000237222"/>
    </source>
</evidence>
<evidence type="ECO:0000256" key="2">
    <source>
        <dbReference type="ARBA" id="ARBA00008639"/>
    </source>
</evidence>
<evidence type="ECO:0000259" key="6">
    <source>
        <dbReference type="Pfam" id="PF00291"/>
    </source>
</evidence>
<comment type="cofactor">
    <cofactor evidence="1">
        <name>pyridoxal 5'-phosphate</name>
        <dbReference type="ChEBI" id="CHEBI:597326"/>
    </cofactor>
</comment>
<keyword evidence="3 5" id="KW-0663">Pyridoxal phosphate</keyword>